<dbReference type="AlphaFoldDB" id="A0A2S5TMH9"/>
<dbReference type="Proteomes" id="UP000238220">
    <property type="component" value="Unassembled WGS sequence"/>
</dbReference>
<sequence>MKTTQEKGGIYLDRVLGGVALIALHEAGSLQGHLEGVNERLRVARRARSLGELLRDQIDLLPETRNRFVRDHHVRRGLWNGFVSDLTAPVKKAA</sequence>
<comment type="caution">
    <text evidence="1">The sequence shown here is derived from an EMBL/GenBank/DDBJ whole genome shotgun (WGS) entry which is preliminary data.</text>
</comment>
<name>A0A2S5TMH9_9GAMM</name>
<keyword evidence="2" id="KW-1185">Reference proteome</keyword>
<reference evidence="1 2" key="1">
    <citation type="submission" date="2018-02" db="EMBL/GenBank/DDBJ databases">
        <title>Genome sequencing of Solimonas sp. HR-BB.</title>
        <authorList>
            <person name="Lee Y."/>
            <person name="Jeon C.O."/>
        </authorList>
    </citation>
    <scope>NUCLEOTIDE SEQUENCE [LARGE SCALE GENOMIC DNA]</scope>
    <source>
        <strain evidence="1 2">HR-BB</strain>
    </source>
</reference>
<gene>
    <name evidence="1" type="ORF">C3942_03605</name>
</gene>
<accession>A0A2S5TMH9</accession>
<proteinExistence type="predicted"/>
<evidence type="ECO:0000313" key="2">
    <source>
        <dbReference type="Proteomes" id="UP000238220"/>
    </source>
</evidence>
<protein>
    <submittedName>
        <fullName evidence="1">Uncharacterized protein</fullName>
    </submittedName>
</protein>
<evidence type="ECO:0000313" key="1">
    <source>
        <dbReference type="EMBL" id="PPE75978.1"/>
    </source>
</evidence>
<dbReference type="EMBL" id="PSNW01000001">
    <property type="protein sequence ID" value="PPE75978.1"/>
    <property type="molecule type" value="Genomic_DNA"/>
</dbReference>
<organism evidence="1 2">
    <name type="scientific">Solimonas fluminis</name>
    <dbReference type="NCBI Taxonomy" id="2086571"/>
    <lineage>
        <taxon>Bacteria</taxon>
        <taxon>Pseudomonadati</taxon>
        <taxon>Pseudomonadota</taxon>
        <taxon>Gammaproteobacteria</taxon>
        <taxon>Nevskiales</taxon>
        <taxon>Nevskiaceae</taxon>
        <taxon>Solimonas</taxon>
    </lineage>
</organism>